<dbReference type="InterPro" id="IPR017900">
    <property type="entry name" value="4Fe4S_Fe_S_CS"/>
</dbReference>
<sequence>MISKMGWCELNCTLCSQVCPTGAIREISIAEKLGVGPFESKGPIKTGTAFYNQGRCLPWAMDTDCVVCEEVCPVSPKAIFTRNVEVTDRWGGKLELKRPFIDPVRCIGCGICEHECPVKDDPAVYVTAIGETRDKSRSLLLSLVEDNAQDLVSV</sequence>
<dbReference type="PROSITE" id="PS51379">
    <property type="entry name" value="4FE4S_FER_2"/>
    <property type="match status" value="2"/>
</dbReference>
<evidence type="ECO:0000256" key="1">
    <source>
        <dbReference type="ARBA" id="ARBA00022723"/>
    </source>
</evidence>
<organism evidence="5">
    <name type="scientific">Singulisphaera sp. Ch08</name>
    <dbReference type="NCBI Taxonomy" id="3120278"/>
    <lineage>
        <taxon>Bacteria</taxon>
        <taxon>Pseudomonadati</taxon>
        <taxon>Planctomycetota</taxon>
        <taxon>Planctomycetia</taxon>
        <taxon>Isosphaerales</taxon>
        <taxon>Isosphaeraceae</taxon>
        <taxon>Singulisphaera</taxon>
    </lineage>
</organism>
<dbReference type="Pfam" id="PF12838">
    <property type="entry name" value="Fer4_7"/>
    <property type="match status" value="1"/>
</dbReference>
<evidence type="ECO:0000259" key="4">
    <source>
        <dbReference type="PROSITE" id="PS51379"/>
    </source>
</evidence>
<gene>
    <name evidence="5" type="ORF">V5E97_16400</name>
</gene>
<evidence type="ECO:0000313" key="5">
    <source>
        <dbReference type="EMBL" id="XBH07553.1"/>
    </source>
</evidence>
<dbReference type="EMBL" id="CP155447">
    <property type="protein sequence ID" value="XBH07553.1"/>
    <property type="molecule type" value="Genomic_DNA"/>
</dbReference>
<dbReference type="PROSITE" id="PS00198">
    <property type="entry name" value="4FE4S_FER_1"/>
    <property type="match status" value="1"/>
</dbReference>
<dbReference type="SUPFAM" id="SSF54862">
    <property type="entry name" value="4Fe-4S ferredoxins"/>
    <property type="match status" value="1"/>
</dbReference>
<evidence type="ECO:0000256" key="2">
    <source>
        <dbReference type="ARBA" id="ARBA00023004"/>
    </source>
</evidence>
<feature type="domain" description="4Fe-4S ferredoxin-type" evidence="4">
    <location>
        <begin position="1"/>
        <end position="29"/>
    </location>
</feature>
<accession>A0AAU7CQ25</accession>
<dbReference type="GO" id="GO:0051536">
    <property type="term" value="F:iron-sulfur cluster binding"/>
    <property type="evidence" value="ECO:0007669"/>
    <property type="project" value="UniProtKB-KW"/>
</dbReference>
<reference evidence="5" key="1">
    <citation type="submission" date="2024-05" db="EMBL/GenBank/DDBJ databases">
        <title>Planctomycetes of the genus Singulisphaera possess chitinolytic capabilities.</title>
        <authorList>
            <person name="Ivanova A."/>
        </authorList>
    </citation>
    <scope>NUCLEOTIDE SEQUENCE</scope>
    <source>
        <strain evidence="5">Ch08T</strain>
    </source>
</reference>
<dbReference type="AlphaFoldDB" id="A0AAU7CQ25"/>
<keyword evidence="2" id="KW-0408">Iron</keyword>
<keyword evidence="1" id="KW-0479">Metal-binding</keyword>
<dbReference type="Gene3D" id="3.30.70.3270">
    <property type="match status" value="1"/>
</dbReference>
<keyword evidence="3" id="KW-0411">Iron-sulfur</keyword>
<evidence type="ECO:0000256" key="3">
    <source>
        <dbReference type="ARBA" id="ARBA00023014"/>
    </source>
</evidence>
<feature type="domain" description="4Fe-4S ferredoxin-type" evidence="4">
    <location>
        <begin position="97"/>
        <end position="127"/>
    </location>
</feature>
<proteinExistence type="predicted"/>
<name>A0AAU7CQ25_9BACT</name>
<dbReference type="GO" id="GO:0046872">
    <property type="term" value="F:metal ion binding"/>
    <property type="evidence" value="ECO:0007669"/>
    <property type="project" value="UniProtKB-KW"/>
</dbReference>
<dbReference type="InterPro" id="IPR017896">
    <property type="entry name" value="4Fe4S_Fe-S-bd"/>
</dbReference>
<dbReference type="RefSeq" id="WP_406700390.1">
    <property type="nucleotide sequence ID" value="NZ_CP155447.1"/>
</dbReference>
<protein>
    <submittedName>
        <fullName evidence="5">4Fe-4S dicluster domain-containing protein</fullName>
    </submittedName>
</protein>